<evidence type="ECO:0000313" key="14">
    <source>
        <dbReference type="Proteomes" id="UP000275356"/>
    </source>
</evidence>
<keyword evidence="5 11" id="KW-1133">Transmembrane helix</keyword>
<feature type="transmembrane region" description="Helical" evidence="11">
    <location>
        <begin position="103"/>
        <end position="122"/>
    </location>
</feature>
<dbReference type="GO" id="GO:0016491">
    <property type="term" value="F:oxidoreductase activity"/>
    <property type="evidence" value="ECO:0007669"/>
    <property type="project" value="UniProtKB-KW"/>
</dbReference>
<evidence type="ECO:0000256" key="5">
    <source>
        <dbReference type="ARBA" id="ARBA00022989"/>
    </source>
</evidence>
<dbReference type="Gene3D" id="1.20.1440.130">
    <property type="entry name" value="VKOR domain"/>
    <property type="match status" value="1"/>
</dbReference>
<dbReference type="RefSeq" id="WP_211339233.1">
    <property type="nucleotide sequence ID" value="NZ_RKHQ01000002.1"/>
</dbReference>
<dbReference type="GO" id="GO:0048038">
    <property type="term" value="F:quinone binding"/>
    <property type="evidence" value="ECO:0007669"/>
    <property type="project" value="UniProtKB-KW"/>
</dbReference>
<proteinExistence type="inferred from homology"/>
<keyword evidence="4" id="KW-0874">Quinone</keyword>
<dbReference type="InterPro" id="IPR038354">
    <property type="entry name" value="VKOR_sf"/>
</dbReference>
<feature type="domain" description="Vitamin K epoxide reductase" evidence="12">
    <location>
        <begin position="40"/>
        <end position="181"/>
    </location>
</feature>
<accession>A0A3N2D1P7</accession>
<dbReference type="InterPro" id="IPR012932">
    <property type="entry name" value="VKOR"/>
</dbReference>
<sequence>MSSQAPDASDVVDDIDASDEETFDDEPGSPLARGTGRHSLRFLYALMGISAIFCIVASAVLSIESYHLALNPKAVLSCDINAAISCGTVAQSWQATFFGFPNAFIGLASEPVVLTIAILGFCSTRFPRWFLFCAQVAYGLALIFAYWLFVQSFFYIGALCPWCLIITVFTTITFFTLLHISAIEKTLYLPPRAQRGLERAIEWHLDVIVPALLLTTLAVMIMLKYGIQIINS</sequence>
<keyword evidence="9" id="KW-0676">Redox-active center</keyword>
<evidence type="ECO:0000256" key="7">
    <source>
        <dbReference type="ARBA" id="ARBA00023136"/>
    </source>
</evidence>
<evidence type="ECO:0000256" key="11">
    <source>
        <dbReference type="SAM" id="Phobius"/>
    </source>
</evidence>
<keyword evidence="14" id="KW-1185">Reference proteome</keyword>
<keyword evidence="6" id="KW-0560">Oxidoreductase</keyword>
<comment type="similarity">
    <text evidence="2">Belongs to the VKOR family.</text>
</comment>
<dbReference type="SMART" id="SM00756">
    <property type="entry name" value="VKc"/>
    <property type="match status" value="1"/>
</dbReference>
<feature type="region of interest" description="Disordered" evidence="10">
    <location>
        <begin position="1"/>
        <end position="31"/>
    </location>
</feature>
<reference evidence="13 14" key="1">
    <citation type="submission" date="2018-11" db="EMBL/GenBank/DDBJ databases">
        <title>Sequencing the genomes of 1000 actinobacteria strains.</title>
        <authorList>
            <person name="Klenk H.-P."/>
        </authorList>
    </citation>
    <scope>NUCLEOTIDE SEQUENCE [LARGE SCALE GENOMIC DNA]</scope>
    <source>
        <strain evidence="13 14">DSM 13521</strain>
    </source>
</reference>
<dbReference type="EMBL" id="RKHQ01000002">
    <property type="protein sequence ID" value="ROR93394.1"/>
    <property type="molecule type" value="Genomic_DNA"/>
</dbReference>
<comment type="subcellular location">
    <subcellularLocation>
        <location evidence="1">Membrane</location>
        <topology evidence="1">Multi-pass membrane protein</topology>
    </subcellularLocation>
</comment>
<evidence type="ECO:0000256" key="1">
    <source>
        <dbReference type="ARBA" id="ARBA00004141"/>
    </source>
</evidence>
<evidence type="ECO:0000259" key="12">
    <source>
        <dbReference type="SMART" id="SM00756"/>
    </source>
</evidence>
<keyword evidence="3 11" id="KW-0812">Transmembrane</keyword>
<feature type="compositionally biased region" description="Acidic residues" evidence="10">
    <location>
        <begin position="10"/>
        <end position="27"/>
    </location>
</feature>
<evidence type="ECO:0000256" key="2">
    <source>
        <dbReference type="ARBA" id="ARBA00006214"/>
    </source>
</evidence>
<keyword evidence="7 11" id="KW-0472">Membrane</keyword>
<feature type="transmembrane region" description="Helical" evidence="11">
    <location>
        <begin position="155"/>
        <end position="182"/>
    </location>
</feature>
<evidence type="ECO:0000313" key="13">
    <source>
        <dbReference type="EMBL" id="ROR93394.1"/>
    </source>
</evidence>
<keyword evidence="8" id="KW-1015">Disulfide bond</keyword>
<dbReference type="InterPro" id="IPR041714">
    <property type="entry name" value="VKOR_Actinobacteria"/>
</dbReference>
<feature type="transmembrane region" description="Helical" evidence="11">
    <location>
        <begin position="42"/>
        <end position="63"/>
    </location>
</feature>
<dbReference type="Pfam" id="PF07884">
    <property type="entry name" value="VKOR"/>
    <property type="match status" value="1"/>
</dbReference>
<organism evidence="13 14">
    <name type="scientific">Salana multivorans</name>
    <dbReference type="NCBI Taxonomy" id="120377"/>
    <lineage>
        <taxon>Bacteria</taxon>
        <taxon>Bacillati</taxon>
        <taxon>Actinomycetota</taxon>
        <taxon>Actinomycetes</taxon>
        <taxon>Micrococcales</taxon>
        <taxon>Beutenbergiaceae</taxon>
        <taxon>Salana</taxon>
    </lineage>
</organism>
<evidence type="ECO:0000256" key="4">
    <source>
        <dbReference type="ARBA" id="ARBA00022719"/>
    </source>
</evidence>
<feature type="transmembrane region" description="Helical" evidence="11">
    <location>
        <begin position="129"/>
        <end position="149"/>
    </location>
</feature>
<dbReference type="GO" id="GO:0016020">
    <property type="term" value="C:membrane"/>
    <property type="evidence" value="ECO:0007669"/>
    <property type="project" value="UniProtKB-SubCell"/>
</dbReference>
<dbReference type="AlphaFoldDB" id="A0A3N2D1P7"/>
<evidence type="ECO:0000256" key="3">
    <source>
        <dbReference type="ARBA" id="ARBA00022692"/>
    </source>
</evidence>
<protein>
    <submittedName>
        <fullName evidence="13">Putative membrane protein</fullName>
    </submittedName>
</protein>
<evidence type="ECO:0000256" key="10">
    <source>
        <dbReference type="SAM" id="MobiDB-lite"/>
    </source>
</evidence>
<evidence type="ECO:0000256" key="8">
    <source>
        <dbReference type="ARBA" id="ARBA00023157"/>
    </source>
</evidence>
<dbReference type="Proteomes" id="UP000275356">
    <property type="component" value="Unassembled WGS sequence"/>
</dbReference>
<evidence type="ECO:0000256" key="9">
    <source>
        <dbReference type="ARBA" id="ARBA00023284"/>
    </source>
</evidence>
<name>A0A3N2D1P7_9MICO</name>
<feature type="transmembrane region" description="Helical" evidence="11">
    <location>
        <begin position="203"/>
        <end position="227"/>
    </location>
</feature>
<dbReference type="CDD" id="cd12922">
    <property type="entry name" value="VKOR_5"/>
    <property type="match status" value="1"/>
</dbReference>
<comment type="caution">
    <text evidence="13">The sequence shown here is derived from an EMBL/GenBank/DDBJ whole genome shotgun (WGS) entry which is preliminary data.</text>
</comment>
<evidence type="ECO:0000256" key="6">
    <source>
        <dbReference type="ARBA" id="ARBA00023002"/>
    </source>
</evidence>
<gene>
    <name evidence="13" type="ORF">EDD28_2806</name>
</gene>